<proteinExistence type="predicted"/>
<organism evidence="2 3">
    <name type="scientific">Yersinia rohdei</name>
    <dbReference type="NCBI Taxonomy" id="29485"/>
    <lineage>
        <taxon>Bacteria</taxon>
        <taxon>Pseudomonadati</taxon>
        <taxon>Pseudomonadota</taxon>
        <taxon>Gammaproteobacteria</taxon>
        <taxon>Enterobacterales</taxon>
        <taxon>Yersiniaceae</taxon>
        <taxon>Yersinia</taxon>
    </lineage>
</organism>
<dbReference type="OrthoDB" id="6565577at2"/>
<reference evidence="2 3" key="1">
    <citation type="submission" date="2015-03" db="EMBL/GenBank/DDBJ databases">
        <authorList>
            <person name="Murphy D."/>
        </authorList>
    </citation>
    <scope>NUCLEOTIDE SEQUENCE [LARGE SCALE GENOMIC DNA]</scope>
    <source>
        <strain evidence="2 3">68/02</strain>
    </source>
</reference>
<dbReference type="Proteomes" id="UP000042054">
    <property type="component" value="Unassembled WGS sequence"/>
</dbReference>
<protein>
    <recommendedName>
        <fullName evidence="1">DUF7480 domain-containing protein</fullName>
    </recommendedName>
</protein>
<dbReference type="PROSITE" id="PS51257">
    <property type="entry name" value="PROKAR_LIPOPROTEIN"/>
    <property type="match status" value="1"/>
</dbReference>
<dbReference type="NCBIfam" id="NF045617">
    <property type="entry name" value="mostly_LP"/>
    <property type="match status" value="1"/>
</dbReference>
<gene>
    <name evidence="2" type="ORF">ERS008555_01171</name>
</gene>
<dbReference type="RefSeq" id="WP_050534717.1">
    <property type="nucleotide sequence ID" value="NZ_CABIHU010000075.1"/>
</dbReference>
<evidence type="ECO:0000313" key="2">
    <source>
        <dbReference type="EMBL" id="CQI88821.1"/>
    </source>
</evidence>
<evidence type="ECO:0000259" key="1">
    <source>
        <dbReference type="Pfam" id="PF24295"/>
    </source>
</evidence>
<feature type="domain" description="DUF7480" evidence="1">
    <location>
        <begin position="25"/>
        <end position="110"/>
    </location>
</feature>
<dbReference type="InterPro" id="IPR055903">
    <property type="entry name" value="DUF7480"/>
</dbReference>
<accession>A0A0U1HQG7</accession>
<dbReference type="EMBL" id="CTKE01000005">
    <property type="protein sequence ID" value="CQI88821.1"/>
    <property type="molecule type" value="Genomic_DNA"/>
</dbReference>
<sequence length="113" mass="13023">MKAIILMFIFMLSGCLGDRIPWDIAEVKQSNGAVCIYSSEIGENFVFERLKIQKTGESKEFIANFTDKIYAKNRCLPMMDYQFVTNGEYNISFSVIDTYSGKRKVYAARFLDK</sequence>
<dbReference type="Pfam" id="PF24295">
    <property type="entry name" value="DUF7480"/>
    <property type="match status" value="1"/>
</dbReference>
<dbReference type="AlphaFoldDB" id="A0A0U1HQG7"/>
<name>A0A0U1HQG7_YERRO</name>
<dbReference type="STRING" id="29485.CH64_1898"/>
<dbReference type="InterPro" id="IPR054657">
    <property type="entry name" value="T6SS_periplasmic_put"/>
</dbReference>
<evidence type="ECO:0000313" key="3">
    <source>
        <dbReference type="Proteomes" id="UP000042054"/>
    </source>
</evidence>